<comment type="caution">
    <text evidence="7">The sequence shown here is derived from an EMBL/GenBank/DDBJ whole genome shotgun (WGS) entry which is preliminary data.</text>
</comment>
<evidence type="ECO:0000259" key="6">
    <source>
        <dbReference type="Pfam" id="PF08704"/>
    </source>
</evidence>
<dbReference type="EMBL" id="DQVM01000069">
    <property type="protein sequence ID" value="HIQ29625.1"/>
    <property type="molecule type" value="Genomic_DNA"/>
</dbReference>
<keyword evidence="4" id="KW-0819">tRNA processing</keyword>
<evidence type="ECO:0000313" key="7">
    <source>
        <dbReference type="EMBL" id="HIQ29625.1"/>
    </source>
</evidence>
<sequence>MSVIHEEDEVIILTEKGKRYSVKVVRGRRFHSSEGFIELSSLIGKPYGCVVTSNTGARFVAFKPTLVDIIMHLPRITQIVYPKDLGYIILHADVKPGSRVIEAGTGSAALTIVLASYVKPDGHVYSYDIKQEYLSNADKHLSRLGLKEYVDLKQRDVTAERFDECDVDTVILDLPEPWKVVEASWEALKPSGRFLSLSPTVEQVVETVESLKANGFGDIQCIELMQRYIRAKRGMTRPEFIMRGHTAYIVTARKQVDKE</sequence>
<gene>
    <name evidence="7" type="ORF">EYH45_03575</name>
</gene>
<dbReference type="GO" id="GO:0160107">
    <property type="term" value="F:tRNA (adenine(58)-N1)-methyltransferase activity"/>
    <property type="evidence" value="ECO:0007669"/>
    <property type="project" value="InterPro"/>
</dbReference>
<evidence type="ECO:0000256" key="4">
    <source>
        <dbReference type="ARBA" id="ARBA00022694"/>
    </source>
</evidence>
<dbReference type="Pfam" id="PF08704">
    <property type="entry name" value="GCD14"/>
    <property type="match status" value="1"/>
</dbReference>
<dbReference type="Gene3D" id="3.40.50.150">
    <property type="entry name" value="Vaccinia Virus protein VP39"/>
    <property type="match status" value="1"/>
</dbReference>
<feature type="binding site" evidence="5">
    <location>
        <position position="128"/>
    </location>
    <ligand>
        <name>S-adenosyl-L-methionine</name>
        <dbReference type="ChEBI" id="CHEBI:59789"/>
    </ligand>
</feature>
<dbReference type="GO" id="GO:0031515">
    <property type="term" value="C:tRNA (m1A) methyltransferase complex"/>
    <property type="evidence" value="ECO:0007669"/>
    <property type="project" value="InterPro"/>
</dbReference>
<dbReference type="AlphaFoldDB" id="A0A833EAE3"/>
<dbReference type="PIRSF" id="PIRSF017269">
    <property type="entry name" value="GCD14"/>
    <property type="match status" value="1"/>
</dbReference>
<evidence type="ECO:0000256" key="2">
    <source>
        <dbReference type="ARBA" id="ARBA00022679"/>
    </source>
</evidence>
<dbReference type="InterPro" id="IPR049470">
    <property type="entry name" value="TRM61_C"/>
</dbReference>
<dbReference type="PROSITE" id="PS51620">
    <property type="entry name" value="SAM_TRM61"/>
    <property type="match status" value="1"/>
</dbReference>
<accession>A0A833EAE3</accession>
<name>A0A833EAE3_CALS0</name>
<protein>
    <submittedName>
        <fullName evidence="7">tRNA (Adenine-N1)-methyltransferase</fullName>
    </submittedName>
</protein>
<organism evidence="7 8">
    <name type="scientific">Caldiarchaeum subterraneum</name>
    <dbReference type="NCBI Taxonomy" id="311458"/>
    <lineage>
        <taxon>Archaea</taxon>
        <taxon>Nitrososphaerota</taxon>
        <taxon>Candidatus Caldarchaeales</taxon>
        <taxon>Candidatus Caldarchaeaceae</taxon>
        <taxon>Candidatus Caldarchaeum</taxon>
    </lineage>
</organism>
<dbReference type="InterPro" id="IPR029063">
    <property type="entry name" value="SAM-dependent_MTases_sf"/>
</dbReference>
<dbReference type="Proteomes" id="UP000608579">
    <property type="component" value="Unassembled WGS sequence"/>
</dbReference>
<feature type="domain" description="tRNA (adenine(58)-N(1))-methyltransferase catalytic subunit TRM61 C-terminal" evidence="6">
    <location>
        <begin position="71"/>
        <end position="232"/>
    </location>
</feature>
<dbReference type="Gene3D" id="3.10.330.20">
    <property type="match status" value="1"/>
</dbReference>
<dbReference type="InterPro" id="IPR014816">
    <property type="entry name" value="tRNA_MeTrfase_Gcd14"/>
</dbReference>
<dbReference type="SUPFAM" id="SSF53335">
    <property type="entry name" value="S-adenosyl-L-methionine-dependent methyltransferases"/>
    <property type="match status" value="1"/>
</dbReference>
<proteinExistence type="predicted"/>
<evidence type="ECO:0000256" key="1">
    <source>
        <dbReference type="ARBA" id="ARBA00022603"/>
    </source>
</evidence>
<dbReference type="PANTHER" id="PTHR12133:SF1">
    <property type="entry name" value="TRNA (ADENINE(58)-N(1))-METHYLTRANSFERASE, MITOCHONDRIAL"/>
    <property type="match status" value="1"/>
</dbReference>
<dbReference type="PANTHER" id="PTHR12133">
    <property type="entry name" value="TRNA (ADENINE(58)-N(1))-METHYLTRANSFERASE"/>
    <property type="match status" value="1"/>
</dbReference>
<evidence type="ECO:0000256" key="5">
    <source>
        <dbReference type="PIRSR" id="PIRSR017269-1"/>
    </source>
</evidence>
<keyword evidence="3 5" id="KW-0949">S-adenosyl-L-methionine</keyword>
<keyword evidence="1 7" id="KW-0489">Methyltransferase</keyword>
<feature type="binding site" evidence="5">
    <location>
        <position position="173"/>
    </location>
    <ligand>
        <name>S-adenosyl-L-methionine</name>
        <dbReference type="ChEBI" id="CHEBI:59789"/>
    </ligand>
</feature>
<evidence type="ECO:0000313" key="8">
    <source>
        <dbReference type="Proteomes" id="UP000608579"/>
    </source>
</evidence>
<dbReference type="CDD" id="cd02440">
    <property type="entry name" value="AdoMet_MTases"/>
    <property type="match status" value="1"/>
</dbReference>
<dbReference type="Pfam" id="PF14801">
    <property type="entry name" value="TrmI-like_N"/>
    <property type="match status" value="1"/>
</dbReference>
<reference evidence="7" key="1">
    <citation type="journal article" date="2020" name="ISME J.">
        <title>Gammaproteobacteria mediating utilization of methyl-, sulfur- and petroleum organic compounds in deep ocean hydrothermal plumes.</title>
        <authorList>
            <person name="Zhou Z."/>
            <person name="Liu Y."/>
            <person name="Pan J."/>
            <person name="Cron B.R."/>
            <person name="Toner B.M."/>
            <person name="Anantharaman K."/>
            <person name="Breier J.A."/>
            <person name="Dick G.J."/>
            <person name="Li M."/>
        </authorList>
    </citation>
    <scope>NUCLEOTIDE SEQUENCE</scope>
    <source>
        <strain evidence="7">SZUA-1515</strain>
    </source>
</reference>
<dbReference type="GO" id="GO:0030488">
    <property type="term" value="P:tRNA methylation"/>
    <property type="evidence" value="ECO:0007669"/>
    <property type="project" value="InterPro"/>
</dbReference>
<evidence type="ECO:0000256" key="3">
    <source>
        <dbReference type="ARBA" id="ARBA00022691"/>
    </source>
</evidence>
<feature type="binding site" evidence="5">
    <location>
        <position position="156"/>
    </location>
    <ligand>
        <name>S-adenosyl-L-methionine</name>
        <dbReference type="ChEBI" id="CHEBI:59789"/>
    </ligand>
</feature>
<feature type="binding site" evidence="5">
    <location>
        <begin position="107"/>
        <end position="110"/>
    </location>
    <ligand>
        <name>S-adenosyl-L-methionine</name>
        <dbReference type="ChEBI" id="CHEBI:59789"/>
    </ligand>
</feature>
<keyword evidence="2 7" id="KW-0808">Transferase</keyword>